<name>A0A4R6ECL7_9RHOO</name>
<dbReference type="InterPro" id="IPR002549">
    <property type="entry name" value="AI-2E-like"/>
</dbReference>
<keyword evidence="3 7" id="KW-0812">Transmembrane</keyword>
<comment type="similarity">
    <text evidence="2">Belongs to the autoinducer-2 exporter (AI-2E) (TC 2.A.86) family.</text>
</comment>
<evidence type="ECO:0000256" key="2">
    <source>
        <dbReference type="ARBA" id="ARBA00009773"/>
    </source>
</evidence>
<accession>A0A4R6ECL7</accession>
<evidence type="ECO:0000256" key="4">
    <source>
        <dbReference type="ARBA" id="ARBA00022989"/>
    </source>
</evidence>
<feature type="transmembrane region" description="Helical" evidence="7">
    <location>
        <begin position="90"/>
        <end position="112"/>
    </location>
</feature>
<feature type="transmembrane region" description="Helical" evidence="7">
    <location>
        <begin position="254"/>
        <end position="283"/>
    </location>
</feature>
<comment type="caution">
    <text evidence="8">The sequence shown here is derived from an EMBL/GenBank/DDBJ whole genome shotgun (WGS) entry which is preliminary data.</text>
</comment>
<evidence type="ECO:0000256" key="7">
    <source>
        <dbReference type="SAM" id="Phobius"/>
    </source>
</evidence>
<evidence type="ECO:0000256" key="3">
    <source>
        <dbReference type="ARBA" id="ARBA00022692"/>
    </source>
</evidence>
<gene>
    <name evidence="8" type="ORF">C7389_103241</name>
</gene>
<evidence type="ECO:0000256" key="5">
    <source>
        <dbReference type="ARBA" id="ARBA00023136"/>
    </source>
</evidence>
<evidence type="ECO:0000256" key="6">
    <source>
        <dbReference type="SAM" id="MobiDB-lite"/>
    </source>
</evidence>
<feature type="transmembrane region" description="Helical" evidence="7">
    <location>
        <begin position="161"/>
        <end position="188"/>
    </location>
</feature>
<dbReference type="RefSeq" id="WP_133589196.1">
    <property type="nucleotide sequence ID" value="NZ_SNVV01000003.1"/>
</dbReference>
<sequence length="381" mass="39961">MSAPPAPQPRRRRPRAAALGPAAPGVAADARRADRSIVVVGAVVLLVGFGLVMWAIADVVLLVFAGMLLAIFLRGFTDALRRATGLPDMVAFVAVVLALLALLALGGLFLGAEAATQFEQLGPRTREAWDKMLAAINSYEWGRALLNERNLRAMMPENQEWLTQLGGLFSTTVGAIGGFLIVVFIGLYGAADPGTYQRGFLALFPRGNRERASEVMDEVGHTLRWWLIGTFVKMTVVGVSVSIGLWLLGMPLALALGLIAFVLDFVPYIGPALAAFPALLVALAMSPTDALYVGLLYLGVQAAENYIVSPLVDLRSVDLPPALAIAAQVLLGALLGALGVVFATPLAATGMVLVRTLYVEPDEPAGSPAPAEGGAAAGERA</sequence>
<dbReference type="OrthoDB" id="5761230at2"/>
<evidence type="ECO:0000313" key="8">
    <source>
        <dbReference type="EMBL" id="TDN55903.1"/>
    </source>
</evidence>
<dbReference type="Proteomes" id="UP000295129">
    <property type="component" value="Unassembled WGS sequence"/>
</dbReference>
<evidence type="ECO:0000313" key="9">
    <source>
        <dbReference type="Proteomes" id="UP000295129"/>
    </source>
</evidence>
<evidence type="ECO:0000256" key="1">
    <source>
        <dbReference type="ARBA" id="ARBA00004141"/>
    </source>
</evidence>
<dbReference type="GO" id="GO:0016020">
    <property type="term" value="C:membrane"/>
    <property type="evidence" value="ECO:0007669"/>
    <property type="project" value="UniProtKB-SubCell"/>
</dbReference>
<proteinExistence type="inferred from homology"/>
<feature type="transmembrane region" description="Helical" evidence="7">
    <location>
        <begin position="321"/>
        <end position="348"/>
    </location>
</feature>
<dbReference type="PANTHER" id="PTHR21716">
    <property type="entry name" value="TRANSMEMBRANE PROTEIN"/>
    <property type="match status" value="1"/>
</dbReference>
<keyword evidence="4 7" id="KW-1133">Transmembrane helix</keyword>
<dbReference type="EMBL" id="SNVV01000003">
    <property type="protein sequence ID" value="TDN55903.1"/>
    <property type="molecule type" value="Genomic_DNA"/>
</dbReference>
<feature type="transmembrane region" description="Helical" evidence="7">
    <location>
        <begin position="290"/>
        <end position="309"/>
    </location>
</feature>
<reference evidence="8 9" key="1">
    <citation type="submission" date="2019-03" db="EMBL/GenBank/DDBJ databases">
        <title>Genomic Encyclopedia of Type Strains, Phase IV (KMG-IV): sequencing the most valuable type-strain genomes for metagenomic binning, comparative biology and taxonomic classification.</title>
        <authorList>
            <person name="Goeker M."/>
        </authorList>
    </citation>
    <scope>NUCLEOTIDE SEQUENCE [LARGE SCALE GENOMIC DNA]</scope>
    <source>
        <strain evidence="8 9">DSM 12121</strain>
    </source>
</reference>
<keyword evidence="9" id="KW-1185">Reference proteome</keyword>
<feature type="region of interest" description="Disordered" evidence="6">
    <location>
        <begin position="1"/>
        <end position="20"/>
    </location>
</feature>
<dbReference type="PANTHER" id="PTHR21716:SF62">
    <property type="entry name" value="TRANSPORT PROTEIN YDBI-RELATED"/>
    <property type="match status" value="1"/>
</dbReference>
<feature type="transmembrane region" description="Helical" evidence="7">
    <location>
        <begin position="37"/>
        <end position="70"/>
    </location>
</feature>
<dbReference type="Pfam" id="PF01594">
    <property type="entry name" value="AI-2E_transport"/>
    <property type="match status" value="1"/>
</dbReference>
<comment type="subcellular location">
    <subcellularLocation>
        <location evidence="1">Membrane</location>
        <topology evidence="1">Multi-pass membrane protein</topology>
    </subcellularLocation>
</comment>
<keyword evidence="5 7" id="KW-0472">Membrane</keyword>
<dbReference type="AlphaFoldDB" id="A0A4R6ECL7"/>
<feature type="transmembrane region" description="Helical" evidence="7">
    <location>
        <begin position="225"/>
        <end position="248"/>
    </location>
</feature>
<protein>
    <submittedName>
        <fullName evidence="8">Putative PurR-regulated permease PerM</fullName>
    </submittedName>
</protein>
<dbReference type="GO" id="GO:0055085">
    <property type="term" value="P:transmembrane transport"/>
    <property type="evidence" value="ECO:0007669"/>
    <property type="project" value="TreeGrafter"/>
</dbReference>
<organism evidence="8 9">
    <name type="scientific">Azoarcus indigens</name>
    <dbReference type="NCBI Taxonomy" id="29545"/>
    <lineage>
        <taxon>Bacteria</taxon>
        <taxon>Pseudomonadati</taxon>
        <taxon>Pseudomonadota</taxon>
        <taxon>Betaproteobacteria</taxon>
        <taxon>Rhodocyclales</taxon>
        <taxon>Zoogloeaceae</taxon>
        <taxon>Azoarcus</taxon>
    </lineage>
</organism>